<dbReference type="SUPFAM" id="SSF88723">
    <property type="entry name" value="PIN domain-like"/>
    <property type="match status" value="1"/>
</dbReference>
<proteinExistence type="predicted"/>
<keyword evidence="3" id="KW-1185">Reference proteome</keyword>
<protein>
    <submittedName>
        <fullName evidence="2">Toxin-antitoxin system toxin component, PIN family</fullName>
    </submittedName>
</protein>
<evidence type="ECO:0000259" key="1">
    <source>
        <dbReference type="SMART" id="SM00670"/>
    </source>
</evidence>
<dbReference type="PANTHER" id="PTHR34610:SF3">
    <property type="entry name" value="SSL7007 PROTEIN"/>
    <property type="match status" value="1"/>
</dbReference>
<dbReference type="NCBIfam" id="TIGR00305">
    <property type="entry name" value="putative toxin-antitoxin system toxin component, PIN family"/>
    <property type="match status" value="1"/>
</dbReference>
<dbReference type="EMBL" id="JACJQY010000070">
    <property type="protein sequence ID" value="MBD2319875.1"/>
    <property type="molecule type" value="Genomic_DNA"/>
</dbReference>
<sequence>MTKLRLVIDTNILISGLMSVNSLPQQVFDYATSQAILLMSDEVQSEIENVISRPKLQKYITLERRTKFLSELSQQVERVTINQQIRACRDPKDDKFLELAVCGEANYIITGDADLLDLHPFQNISIIKAASFLTAIALHP</sequence>
<evidence type="ECO:0000313" key="3">
    <source>
        <dbReference type="Proteomes" id="UP000618445"/>
    </source>
</evidence>
<dbReference type="InterPro" id="IPR002850">
    <property type="entry name" value="PIN_toxin-like"/>
</dbReference>
<feature type="domain" description="PIN" evidence="1">
    <location>
        <begin position="4"/>
        <end position="117"/>
    </location>
</feature>
<dbReference type="Pfam" id="PF13470">
    <property type="entry name" value="PIN_3"/>
    <property type="match status" value="1"/>
</dbReference>
<dbReference type="Proteomes" id="UP000618445">
    <property type="component" value="Unassembled WGS sequence"/>
</dbReference>
<dbReference type="Gene3D" id="3.40.50.1010">
    <property type="entry name" value="5'-nuclease"/>
    <property type="match status" value="1"/>
</dbReference>
<comment type="caution">
    <text evidence="2">The sequence shown here is derived from an EMBL/GenBank/DDBJ whole genome shotgun (WGS) entry which is preliminary data.</text>
</comment>
<organism evidence="2 3">
    <name type="scientific">Phormidium tenue FACHB-1050</name>
    <dbReference type="NCBI Taxonomy" id="2692857"/>
    <lineage>
        <taxon>Bacteria</taxon>
        <taxon>Bacillati</taxon>
        <taxon>Cyanobacteriota</taxon>
        <taxon>Cyanophyceae</taxon>
        <taxon>Oscillatoriophycideae</taxon>
        <taxon>Oscillatoriales</taxon>
        <taxon>Oscillatoriaceae</taxon>
        <taxon>Phormidium</taxon>
    </lineage>
</organism>
<dbReference type="InterPro" id="IPR002716">
    <property type="entry name" value="PIN_dom"/>
</dbReference>
<dbReference type="InterPro" id="IPR029060">
    <property type="entry name" value="PIN-like_dom_sf"/>
</dbReference>
<name>A0ABR8CIL7_9CYAN</name>
<accession>A0ABR8CIL7</accession>
<gene>
    <name evidence="2" type="ORF">H6G05_23930</name>
</gene>
<evidence type="ECO:0000313" key="2">
    <source>
        <dbReference type="EMBL" id="MBD2319875.1"/>
    </source>
</evidence>
<reference evidence="2 3" key="1">
    <citation type="journal article" date="2020" name="ISME J.">
        <title>Comparative genomics reveals insights into cyanobacterial evolution and habitat adaptation.</title>
        <authorList>
            <person name="Chen M.Y."/>
            <person name="Teng W.K."/>
            <person name="Zhao L."/>
            <person name="Hu C.X."/>
            <person name="Zhou Y.K."/>
            <person name="Han B.P."/>
            <person name="Song L.R."/>
            <person name="Shu W.S."/>
        </authorList>
    </citation>
    <scope>NUCLEOTIDE SEQUENCE [LARGE SCALE GENOMIC DNA]</scope>
    <source>
        <strain evidence="2 3">FACHB-1050</strain>
    </source>
</reference>
<dbReference type="PANTHER" id="PTHR34610">
    <property type="entry name" value="SSL7007 PROTEIN"/>
    <property type="match status" value="1"/>
</dbReference>
<dbReference type="SMART" id="SM00670">
    <property type="entry name" value="PINc"/>
    <property type="match status" value="1"/>
</dbReference>
<dbReference type="RefSeq" id="WP_190582318.1">
    <property type="nucleotide sequence ID" value="NZ_CAWPQU010000068.1"/>
</dbReference>